<keyword evidence="1" id="KW-0175">Coiled coil</keyword>
<feature type="coiled-coil region" evidence="1">
    <location>
        <begin position="115"/>
        <end position="142"/>
    </location>
</feature>
<proteinExistence type="predicted"/>
<organism evidence="2 3">
    <name type="scientific">Cecembia rubra</name>
    <dbReference type="NCBI Taxonomy" id="1485585"/>
    <lineage>
        <taxon>Bacteria</taxon>
        <taxon>Pseudomonadati</taxon>
        <taxon>Bacteroidota</taxon>
        <taxon>Cytophagia</taxon>
        <taxon>Cytophagales</taxon>
        <taxon>Cyclobacteriaceae</taxon>
        <taxon>Cecembia</taxon>
    </lineage>
</organism>
<gene>
    <name evidence="2" type="ORF">CLV48_1111</name>
</gene>
<keyword evidence="3" id="KW-1185">Reference proteome</keyword>
<evidence type="ECO:0000313" key="3">
    <source>
        <dbReference type="Proteomes" id="UP000240708"/>
    </source>
</evidence>
<dbReference type="Proteomes" id="UP000240708">
    <property type="component" value="Unassembled WGS sequence"/>
</dbReference>
<protein>
    <recommendedName>
        <fullName evidence="4">Bacteriophage CI repressor-like protein</fullName>
    </recommendedName>
</protein>
<evidence type="ECO:0000256" key="1">
    <source>
        <dbReference type="SAM" id="Coils"/>
    </source>
</evidence>
<dbReference type="EMBL" id="PYGF01000011">
    <property type="protein sequence ID" value="PSL01913.1"/>
    <property type="molecule type" value="Genomic_DNA"/>
</dbReference>
<comment type="caution">
    <text evidence="2">The sequence shown here is derived from an EMBL/GenBank/DDBJ whole genome shotgun (WGS) entry which is preliminary data.</text>
</comment>
<dbReference type="AlphaFoldDB" id="A0A2P8DXG1"/>
<sequence length="158" mass="18338">MKYIDFNLKNEIKFRILLTMSTIIDRIGEFASKCRLSIRKIEQKIGAGNGTISKAIGRDKDIQTKWVELFVSHYPEVNPIWLMTGKGEMLLNTSVNEEKKSLLEEDSSPYGFIEKDQHQEIVDSLKLVIATLERQLNEKERIISLKDRIIKDLEDKLK</sequence>
<reference evidence="2 3" key="1">
    <citation type="submission" date="2018-03" db="EMBL/GenBank/DDBJ databases">
        <title>Genomic Encyclopedia of Archaeal and Bacterial Type Strains, Phase II (KMG-II): from individual species to whole genera.</title>
        <authorList>
            <person name="Goeker M."/>
        </authorList>
    </citation>
    <scope>NUCLEOTIDE SEQUENCE [LARGE SCALE GENOMIC DNA]</scope>
    <source>
        <strain evidence="2 3">DSM 28057</strain>
    </source>
</reference>
<evidence type="ECO:0000313" key="2">
    <source>
        <dbReference type="EMBL" id="PSL01913.1"/>
    </source>
</evidence>
<accession>A0A2P8DXG1</accession>
<name>A0A2P8DXG1_9BACT</name>
<evidence type="ECO:0008006" key="4">
    <source>
        <dbReference type="Google" id="ProtNLM"/>
    </source>
</evidence>